<dbReference type="Gene3D" id="2.60.120.200">
    <property type="match status" value="1"/>
</dbReference>
<dbReference type="Pfam" id="PF00722">
    <property type="entry name" value="Glyco_hydro_16"/>
    <property type="match status" value="1"/>
</dbReference>
<evidence type="ECO:0000256" key="3">
    <source>
        <dbReference type="ARBA" id="ARBA00023295"/>
    </source>
</evidence>
<sequence>SLSNAQKSAQALTRHAVSPSPCLRSVQCDKCFATRGAYQQEDVLSSGKKWPQGLCNQAPCCFSVGMRVKFVWKGLQFCCKIASTPTKNSKQLWGGCRGEDEPSIRIGLDSVWGKRRCKHPPNGGGFIYTNLQRWDYHLQSTVIRRVERQWLLNDRRGVVSETTVVGSRLGANLDSLLCASTFSTAQPRNMTRVHFPLLILALYSGLSEVLCLPPRPIALKAAPKSTQKPVLARTVSQCTPMVENFQSSKLPPSWIQLSTNPQAHTMNPGGGVNLFINPPAGSVSMSADGKTNDKLGDGSTLNSTYSFLYGKVSFTVAASNVPGAVVALVLFGTTAADEIDVEILGGDPKHWQTNVFRPAPGETEPLYGVFGGVHNYPGSSTTANTHTYTVDWSPSGITWLVDGRSVRTLTPEQTLHNGQRHYPSARSRIQLGLWDASSPVGTSEWAHGPVPWAKRQRKPVSATIKSIKVECPY</sequence>
<dbReference type="GO" id="GO:0016757">
    <property type="term" value="F:glycosyltransferase activity"/>
    <property type="evidence" value="ECO:0007669"/>
    <property type="project" value="TreeGrafter"/>
</dbReference>
<dbReference type="PROSITE" id="PS51762">
    <property type="entry name" value="GH16_2"/>
    <property type="match status" value="1"/>
</dbReference>
<keyword evidence="6" id="KW-1185">Reference proteome</keyword>
<evidence type="ECO:0000259" key="4">
    <source>
        <dbReference type="PROSITE" id="PS51762"/>
    </source>
</evidence>
<name>A0A0L6VDZ2_9BASI</name>
<dbReference type="EMBL" id="LAVV01006643">
    <property type="protein sequence ID" value="KNZ58968.1"/>
    <property type="molecule type" value="Genomic_DNA"/>
</dbReference>
<feature type="domain" description="GH16" evidence="4">
    <location>
        <begin position="243"/>
        <end position="461"/>
    </location>
</feature>
<comment type="caution">
    <text evidence="5">The sequence shown here is derived from an EMBL/GenBank/DDBJ whole genome shotgun (WGS) entry which is preliminary data.</text>
</comment>
<dbReference type="InterPro" id="IPR000757">
    <property type="entry name" value="Beta-glucanase-like"/>
</dbReference>
<dbReference type="InterPro" id="IPR013320">
    <property type="entry name" value="ConA-like_dom_sf"/>
</dbReference>
<protein>
    <recommendedName>
        <fullName evidence="4">GH16 domain-containing protein</fullName>
    </recommendedName>
</protein>
<proteinExistence type="predicted"/>
<dbReference type="GO" id="GO:0031505">
    <property type="term" value="P:fungal-type cell wall organization"/>
    <property type="evidence" value="ECO:0007669"/>
    <property type="project" value="TreeGrafter"/>
</dbReference>
<dbReference type="GO" id="GO:0009277">
    <property type="term" value="C:fungal-type cell wall"/>
    <property type="evidence" value="ECO:0007669"/>
    <property type="project" value="TreeGrafter"/>
</dbReference>
<dbReference type="GO" id="GO:0005975">
    <property type="term" value="P:carbohydrate metabolic process"/>
    <property type="evidence" value="ECO:0007669"/>
    <property type="project" value="InterPro"/>
</dbReference>
<dbReference type="OrthoDB" id="4781at2759"/>
<dbReference type="PANTHER" id="PTHR10963">
    <property type="entry name" value="GLYCOSYL HYDROLASE-RELATED"/>
    <property type="match status" value="1"/>
</dbReference>
<dbReference type="VEuPathDB" id="FungiDB:VP01_1825g3"/>
<feature type="non-terminal residue" evidence="5">
    <location>
        <position position="1"/>
    </location>
</feature>
<evidence type="ECO:0000313" key="6">
    <source>
        <dbReference type="Proteomes" id="UP000037035"/>
    </source>
</evidence>
<dbReference type="InterPro" id="IPR050546">
    <property type="entry name" value="Glycosyl_Hydrlase_16"/>
</dbReference>
<evidence type="ECO:0000313" key="5">
    <source>
        <dbReference type="EMBL" id="KNZ58968.1"/>
    </source>
</evidence>
<dbReference type="GO" id="GO:0004553">
    <property type="term" value="F:hydrolase activity, hydrolyzing O-glycosyl compounds"/>
    <property type="evidence" value="ECO:0007669"/>
    <property type="project" value="InterPro"/>
</dbReference>
<keyword evidence="3" id="KW-0326">Glycosidase</keyword>
<gene>
    <name evidence="5" type="ORF">VP01_1825g3</name>
</gene>
<keyword evidence="2" id="KW-0378">Hydrolase</keyword>
<organism evidence="5 6">
    <name type="scientific">Puccinia sorghi</name>
    <dbReference type="NCBI Taxonomy" id="27349"/>
    <lineage>
        <taxon>Eukaryota</taxon>
        <taxon>Fungi</taxon>
        <taxon>Dikarya</taxon>
        <taxon>Basidiomycota</taxon>
        <taxon>Pucciniomycotina</taxon>
        <taxon>Pucciniomycetes</taxon>
        <taxon>Pucciniales</taxon>
        <taxon>Pucciniaceae</taxon>
        <taxon>Puccinia</taxon>
    </lineage>
</organism>
<dbReference type="Proteomes" id="UP000037035">
    <property type="component" value="Unassembled WGS sequence"/>
</dbReference>
<dbReference type="SUPFAM" id="SSF49899">
    <property type="entry name" value="Concanavalin A-like lectins/glucanases"/>
    <property type="match status" value="1"/>
</dbReference>
<dbReference type="PANTHER" id="PTHR10963:SF22">
    <property type="entry name" value="GLYCOSIDASE CRH2-RELATED"/>
    <property type="match status" value="1"/>
</dbReference>
<dbReference type="STRING" id="27349.A0A0L6VDZ2"/>
<accession>A0A0L6VDZ2</accession>
<evidence type="ECO:0000256" key="2">
    <source>
        <dbReference type="ARBA" id="ARBA00022801"/>
    </source>
</evidence>
<dbReference type="AlphaFoldDB" id="A0A0L6VDZ2"/>
<reference evidence="5 6" key="1">
    <citation type="submission" date="2015-08" db="EMBL/GenBank/DDBJ databases">
        <title>Next Generation Sequencing and Analysis of the Genome of Puccinia sorghi L Schw, the Causal Agent of Maize Common Rust.</title>
        <authorList>
            <person name="Rochi L."/>
            <person name="Burguener G."/>
            <person name="Darino M."/>
            <person name="Turjanski A."/>
            <person name="Kreff E."/>
            <person name="Dieguez M.J."/>
            <person name="Sacco F."/>
        </authorList>
    </citation>
    <scope>NUCLEOTIDE SEQUENCE [LARGE SCALE GENOMIC DNA]</scope>
    <source>
        <strain evidence="5 6">RO10H11247</strain>
    </source>
</reference>
<evidence type="ECO:0000256" key="1">
    <source>
        <dbReference type="ARBA" id="ARBA00022729"/>
    </source>
</evidence>
<keyword evidence="1" id="KW-0732">Signal</keyword>